<protein>
    <submittedName>
        <fullName evidence="2">Uncharacterized protein</fullName>
    </submittedName>
</protein>
<evidence type="ECO:0000313" key="3">
    <source>
        <dbReference type="Proteomes" id="UP000001979"/>
    </source>
</evidence>
<proteinExistence type="predicted"/>
<dbReference type="OrthoDB" id="145370at2157"/>
<dbReference type="KEGG" id="mbu:Mbur_2017"/>
<name>Q12UI2_METBU</name>
<sequence length="115" mass="13251">MGREFSDRDKEIFNKLAPENGGTHMSPMGHPYPFILRPISHKFVEDSDDFRERLERLTGEELDYLVELALKGEEDIRSLEDEDVDTFFELVAEKVSEEKAKELRLHLGMAPTTPA</sequence>
<dbReference type="HOGENOM" id="CLU_169412_0_0_2"/>
<dbReference type="Proteomes" id="UP000001979">
    <property type="component" value="Chromosome"/>
</dbReference>
<reference evidence="3" key="1">
    <citation type="journal article" date="2009" name="ISME J.">
        <title>The genome sequence of the psychrophilic archaeon, Methanococcoides burtonii: the role of genome evolution in cold adaptation.</title>
        <authorList>
            <person name="Allen M.A."/>
            <person name="Lauro F.M."/>
            <person name="Williams T.J."/>
            <person name="Burg D."/>
            <person name="Siddiqui K.S."/>
            <person name="De Francisci D."/>
            <person name="Chong K.W."/>
            <person name="Pilak O."/>
            <person name="Chew H.H."/>
            <person name="De Maere M.Z."/>
            <person name="Ting L."/>
            <person name="Katrib M."/>
            <person name="Ng C."/>
            <person name="Sowers K.R."/>
            <person name="Galperin M.Y."/>
            <person name="Anderson I.J."/>
            <person name="Ivanova N."/>
            <person name="Dalin E."/>
            <person name="Martinez M."/>
            <person name="Lapidus A."/>
            <person name="Hauser L."/>
            <person name="Land M."/>
            <person name="Thomas T."/>
            <person name="Cavicchioli R."/>
        </authorList>
    </citation>
    <scope>NUCLEOTIDE SEQUENCE [LARGE SCALE GENOMIC DNA]</scope>
    <source>
        <strain evidence="3">DSM 6242 / NBRC 107633 / OCM 468 / ACE-M</strain>
    </source>
</reference>
<feature type="region of interest" description="Disordered" evidence="1">
    <location>
        <begin position="1"/>
        <end position="29"/>
    </location>
</feature>
<dbReference type="EMBL" id="CP000300">
    <property type="protein sequence ID" value="ABE52894.1"/>
    <property type="molecule type" value="Genomic_DNA"/>
</dbReference>
<gene>
    <name evidence="2" type="ordered locus">Mbur_2017</name>
</gene>
<evidence type="ECO:0000313" key="2">
    <source>
        <dbReference type="EMBL" id="ABE52894.1"/>
    </source>
</evidence>
<dbReference type="AlphaFoldDB" id="Q12UI2"/>
<keyword evidence="3" id="KW-1185">Reference proteome</keyword>
<accession>Q12UI2</accession>
<feature type="compositionally biased region" description="Basic and acidic residues" evidence="1">
    <location>
        <begin position="1"/>
        <end position="13"/>
    </location>
</feature>
<evidence type="ECO:0000256" key="1">
    <source>
        <dbReference type="SAM" id="MobiDB-lite"/>
    </source>
</evidence>
<dbReference type="GeneID" id="3996969"/>
<dbReference type="RefSeq" id="WP_011500035.1">
    <property type="nucleotide sequence ID" value="NC_007955.1"/>
</dbReference>
<organism evidence="2 3">
    <name type="scientific">Methanococcoides burtonii (strain DSM 6242 / NBRC 107633 / OCM 468 / ACE-M)</name>
    <dbReference type="NCBI Taxonomy" id="259564"/>
    <lineage>
        <taxon>Archaea</taxon>
        <taxon>Methanobacteriati</taxon>
        <taxon>Methanobacteriota</taxon>
        <taxon>Stenosarchaea group</taxon>
        <taxon>Methanomicrobia</taxon>
        <taxon>Methanosarcinales</taxon>
        <taxon>Methanosarcinaceae</taxon>
        <taxon>Methanococcoides</taxon>
    </lineage>
</organism>